<evidence type="ECO:0000313" key="4">
    <source>
        <dbReference type="Proteomes" id="UP000631114"/>
    </source>
</evidence>
<dbReference type="Proteomes" id="UP000631114">
    <property type="component" value="Unassembled WGS sequence"/>
</dbReference>
<evidence type="ECO:0000256" key="1">
    <source>
        <dbReference type="ARBA" id="ARBA00006209"/>
    </source>
</evidence>
<organism evidence="3 4">
    <name type="scientific">Coptis chinensis</name>
    <dbReference type="NCBI Taxonomy" id="261450"/>
    <lineage>
        <taxon>Eukaryota</taxon>
        <taxon>Viridiplantae</taxon>
        <taxon>Streptophyta</taxon>
        <taxon>Embryophyta</taxon>
        <taxon>Tracheophyta</taxon>
        <taxon>Spermatophyta</taxon>
        <taxon>Magnoliopsida</taxon>
        <taxon>Ranunculales</taxon>
        <taxon>Ranunculaceae</taxon>
        <taxon>Coptidoideae</taxon>
        <taxon>Coptis</taxon>
    </lineage>
</organism>
<protein>
    <recommendedName>
        <fullName evidence="2">PI4-kinase N-terminal domain-containing protein</fullName>
    </recommendedName>
</protein>
<dbReference type="Pfam" id="PF04720">
    <property type="entry name" value="PDDEXK_6"/>
    <property type="match status" value="1"/>
</dbReference>
<dbReference type="PANTHER" id="PTHR33116">
    <property type="entry name" value="REVERSE TRANSCRIPTASE ZINC-BINDING DOMAIN-CONTAINING PROTEIN-RELATED-RELATED"/>
    <property type="match status" value="1"/>
</dbReference>
<dbReference type="Pfam" id="PF19274">
    <property type="entry name" value="PI4K_N"/>
    <property type="match status" value="1"/>
</dbReference>
<accession>A0A835LW53</accession>
<sequence length="299" mass="33552">MAQGCRKCLMSVISDSFCKAGYNSAICKSKWRSFARYPSEEHTYIDVVDKNTKKGFRDEHEEILRNRENVDSPLTWNEYKSMAFTSHFCEVLEDELKLNALHNPGSRRGSGNEKAALVQRSALCAALGGQVEVGAMSTIAAFLEIICFSSNGGILNCDMELTASRSAFSHVFEYLKTPNLLPVVLQGLIAIIHRSFEVAMSWLGRVVLARHVLNNIPVHNMAIYRWPKSVLKECESIIRNFIWSGNPAERKTITVSWDKTCKPVEEGGLGIRRLQDINLAMLMKQVWCLLREGGGGHLL</sequence>
<gene>
    <name evidence="3" type="ORF">IFM89_033399</name>
</gene>
<evidence type="ECO:0000313" key="3">
    <source>
        <dbReference type="EMBL" id="KAF9607192.1"/>
    </source>
</evidence>
<comment type="caution">
    <text evidence="3">The sequence shown here is derived from an EMBL/GenBank/DDBJ whole genome shotgun (WGS) entry which is preliminary data.</text>
</comment>
<dbReference type="AlphaFoldDB" id="A0A835LW53"/>
<dbReference type="OrthoDB" id="1435349at2759"/>
<name>A0A835LW53_9MAGN</name>
<feature type="domain" description="PI4-kinase N-terminal" evidence="2">
    <location>
        <begin position="90"/>
        <end position="205"/>
    </location>
</feature>
<keyword evidence="4" id="KW-1185">Reference proteome</keyword>
<reference evidence="3 4" key="1">
    <citation type="submission" date="2020-10" db="EMBL/GenBank/DDBJ databases">
        <title>The Coptis chinensis genome and diversification of protoberbering-type alkaloids.</title>
        <authorList>
            <person name="Wang B."/>
            <person name="Shu S."/>
            <person name="Song C."/>
            <person name="Liu Y."/>
        </authorList>
    </citation>
    <scope>NUCLEOTIDE SEQUENCE [LARGE SCALE GENOMIC DNA]</scope>
    <source>
        <strain evidence="3">HL-2020</strain>
        <tissue evidence="3">Leaf</tissue>
    </source>
</reference>
<proteinExistence type="inferred from homology"/>
<dbReference type="EMBL" id="JADFTS010000005">
    <property type="protein sequence ID" value="KAF9607192.1"/>
    <property type="molecule type" value="Genomic_DNA"/>
</dbReference>
<dbReference type="InterPro" id="IPR006502">
    <property type="entry name" value="PDDEXK-like"/>
</dbReference>
<comment type="similarity">
    <text evidence="1">Belongs to the PI3/PI4-kinase family. Type III PI4K subfamily.</text>
</comment>
<evidence type="ECO:0000259" key="2">
    <source>
        <dbReference type="Pfam" id="PF19274"/>
    </source>
</evidence>
<dbReference type="InterPro" id="IPR045495">
    <property type="entry name" value="PI4K_N"/>
</dbReference>
<dbReference type="PANTHER" id="PTHR33116:SF80">
    <property type="entry name" value="REVERSE TRANSCRIPTASE ZINC-BINDING DOMAIN-CONTAINING PROTEIN"/>
    <property type="match status" value="1"/>
</dbReference>